<protein>
    <recommendedName>
        <fullName evidence="3">Lipoprotein</fullName>
    </recommendedName>
</protein>
<evidence type="ECO:0008006" key="3">
    <source>
        <dbReference type="Google" id="ProtNLM"/>
    </source>
</evidence>
<evidence type="ECO:0000313" key="2">
    <source>
        <dbReference type="Proteomes" id="UP000824166"/>
    </source>
</evidence>
<accession>A0ABS6IAS6</accession>
<sequence length="184" mass="19413">MDRRKGHTSGKVLAAVLILGAAIMVGCSAPDGPHTEPSSPPPVTAEPAPVAESFAKYDALRRELIAALEKTMPAITWAVDKPATMTLTNDGRCIFHPASMKSSADIVEPSKNYEAVFATADPILKQHEFPAFGGIDPVPGGWTVTRSTDATGATVILESKSPAYLRMNVPVDSKTCEPTEIPAS</sequence>
<proteinExistence type="predicted"/>
<evidence type="ECO:0000313" key="1">
    <source>
        <dbReference type="EMBL" id="MBU8868457.1"/>
    </source>
</evidence>
<dbReference type="Proteomes" id="UP000824166">
    <property type="component" value="Unassembled WGS sequence"/>
</dbReference>
<dbReference type="PROSITE" id="PS51257">
    <property type="entry name" value="PROKAR_LIPOPROTEIN"/>
    <property type="match status" value="1"/>
</dbReference>
<dbReference type="RefSeq" id="WP_216926574.1">
    <property type="nucleotide sequence ID" value="NZ_JAHOPC010000014.1"/>
</dbReference>
<name>A0ABS6IAS6_9MICC</name>
<keyword evidence="2" id="KW-1185">Reference proteome</keyword>
<reference evidence="1 2" key="1">
    <citation type="submission" date="2021-06" db="EMBL/GenBank/DDBJ databases">
        <authorList>
            <person name="Jeong J.W."/>
        </authorList>
    </citation>
    <scope>NUCLEOTIDE SEQUENCE [LARGE SCALE GENOMIC DNA]</scope>
    <source>
        <strain evidence="1 2">MMS21-TAE1-1</strain>
    </source>
</reference>
<organism evidence="1 2">
    <name type="scientific">Paenarthrobacter aromaticivorans</name>
    <dbReference type="NCBI Taxonomy" id="2849150"/>
    <lineage>
        <taxon>Bacteria</taxon>
        <taxon>Bacillati</taxon>
        <taxon>Actinomycetota</taxon>
        <taxon>Actinomycetes</taxon>
        <taxon>Micrococcales</taxon>
        <taxon>Micrococcaceae</taxon>
        <taxon>Paenarthrobacter</taxon>
    </lineage>
</organism>
<dbReference type="EMBL" id="JAHOPC010000014">
    <property type="protein sequence ID" value="MBU8868457.1"/>
    <property type="molecule type" value="Genomic_DNA"/>
</dbReference>
<comment type="caution">
    <text evidence="1">The sequence shown here is derived from an EMBL/GenBank/DDBJ whole genome shotgun (WGS) entry which is preliminary data.</text>
</comment>
<gene>
    <name evidence="1" type="ORF">KSW38_19365</name>
</gene>